<sequence>MASRDYPSAIGKCVAKPCTYSVQLFETTIEMQDA</sequence>
<organism evidence="1 2">
    <name type="scientific">Caballeronia sordidicola</name>
    <name type="common">Burkholderia sordidicola</name>
    <dbReference type="NCBI Taxonomy" id="196367"/>
    <lineage>
        <taxon>Bacteria</taxon>
        <taxon>Pseudomonadati</taxon>
        <taxon>Pseudomonadota</taxon>
        <taxon>Betaproteobacteria</taxon>
        <taxon>Burkholderiales</taxon>
        <taxon>Burkholderiaceae</taxon>
        <taxon>Caballeronia</taxon>
    </lineage>
</organism>
<evidence type="ECO:0000313" key="1">
    <source>
        <dbReference type="EMBL" id="SAL28821.1"/>
    </source>
</evidence>
<reference evidence="1 2" key="1">
    <citation type="submission" date="2016-01" db="EMBL/GenBank/DDBJ databases">
        <authorList>
            <person name="Oliw E.H."/>
        </authorList>
    </citation>
    <scope>NUCLEOTIDE SEQUENCE [LARGE SCALE GENOMIC DNA]</scope>
    <source>
        <strain evidence="1">LMG 22029</strain>
    </source>
</reference>
<dbReference type="Proteomes" id="UP000054893">
    <property type="component" value="Unassembled WGS sequence"/>
</dbReference>
<proteinExistence type="predicted"/>
<evidence type="ECO:0000313" key="2">
    <source>
        <dbReference type="Proteomes" id="UP000054893"/>
    </source>
</evidence>
<name>A0A158GAF6_CABSO</name>
<gene>
    <name evidence="1" type="ORF">AWB64_02452</name>
</gene>
<accession>A0A158GAF6</accession>
<protein>
    <submittedName>
        <fullName evidence="1">Uncharacterized protein</fullName>
    </submittedName>
</protein>
<dbReference type="EMBL" id="FCOC02000005">
    <property type="protein sequence ID" value="SAL28821.1"/>
    <property type="molecule type" value="Genomic_DNA"/>
</dbReference>
<dbReference type="AlphaFoldDB" id="A0A158GAF6"/>